<dbReference type="EMBL" id="NNAY01000036">
    <property type="protein sequence ID" value="OXU31707.1"/>
    <property type="molecule type" value="Genomic_DNA"/>
</dbReference>
<evidence type="ECO:0000313" key="2">
    <source>
        <dbReference type="Proteomes" id="UP000215335"/>
    </source>
</evidence>
<comment type="caution">
    <text evidence="1">The sequence shown here is derived from an EMBL/GenBank/DDBJ whole genome shotgun (WGS) entry which is preliminary data.</text>
</comment>
<reference evidence="1 2" key="1">
    <citation type="journal article" date="2017" name="Curr. Biol.">
        <title>The Evolution of Venom by Co-option of Single-Copy Genes.</title>
        <authorList>
            <person name="Martinson E.O."/>
            <person name="Mrinalini"/>
            <person name="Kelkar Y.D."/>
            <person name="Chang C.H."/>
            <person name="Werren J.H."/>
        </authorList>
    </citation>
    <scope>NUCLEOTIDE SEQUENCE [LARGE SCALE GENOMIC DNA]</scope>
    <source>
        <strain evidence="1 2">Alberta</strain>
        <tissue evidence="1">Whole body</tissue>
    </source>
</reference>
<name>A0A232FMW4_9HYME</name>
<organism evidence="1 2">
    <name type="scientific">Trichomalopsis sarcophagae</name>
    <dbReference type="NCBI Taxonomy" id="543379"/>
    <lineage>
        <taxon>Eukaryota</taxon>
        <taxon>Metazoa</taxon>
        <taxon>Ecdysozoa</taxon>
        <taxon>Arthropoda</taxon>
        <taxon>Hexapoda</taxon>
        <taxon>Insecta</taxon>
        <taxon>Pterygota</taxon>
        <taxon>Neoptera</taxon>
        <taxon>Endopterygota</taxon>
        <taxon>Hymenoptera</taxon>
        <taxon>Apocrita</taxon>
        <taxon>Proctotrupomorpha</taxon>
        <taxon>Chalcidoidea</taxon>
        <taxon>Pteromalidae</taxon>
        <taxon>Pteromalinae</taxon>
        <taxon>Trichomalopsis</taxon>
    </lineage>
</organism>
<protein>
    <submittedName>
        <fullName evidence="1">Uncharacterized protein</fullName>
    </submittedName>
</protein>
<evidence type="ECO:0000313" key="1">
    <source>
        <dbReference type="EMBL" id="OXU31707.1"/>
    </source>
</evidence>
<accession>A0A232FMW4</accession>
<keyword evidence="2" id="KW-1185">Reference proteome</keyword>
<sequence length="61" mass="6915">MITQTSDITARRIYEVDEDPGDDLETAHTAVEDPVFSLPITDKNIHAFNYSIIIKSGRDYD</sequence>
<proteinExistence type="predicted"/>
<gene>
    <name evidence="1" type="ORF">TSAR_007210</name>
</gene>
<dbReference type="AlphaFoldDB" id="A0A232FMW4"/>
<dbReference type="Proteomes" id="UP000215335">
    <property type="component" value="Unassembled WGS sequence"/>
</dbReference>